<evidence type="ECO:0000256" key="4">
    <source>
        <dbReference type="ARBA" id="ARBA00022692"/>
    </source>
</evidence>
<feature type="transmembrane region" description="Helical" evidence="8">
    <location>
        <begin position="12"/>
        <end position="34"/>
    </location>
</feature>
<keyword evidence="5" id="KW-0769">Symport</keyword>
<gene>
    <name evidence="10" type="ORF">CCMP2556_LOCUS4421</name>
</gene>
<dbReference type="PANTHER" id="PTHR43528">
    <property type="entry name" value="ALPHA-KETOGLUTARATE PERMEASE"/>
    <property type="match status" value="1"/>
</dbReference>
<evidence type="ECO:0000256" key="8">
    <source>
        <dbReference type="SAM" id="Phobius"/>
    </source>
</evidence>
<feature type="transmembrane region" description="Helical" evidence="8">
    <location>
        <begin position="118"/>
        <end position="145"/>
    </location>
</feature>
<reference evidence="10 11" key="1">
    <citation type="submission" date="2024-02" db="EMBL/GenBank/DDBJ databases">
        <authorList>
            <person name="Chen Y."/>
            <person name="Shah S."/>
            <person name="Dougan E. K."/>
            <person name="Thang M."/>
            <person name="Chan C."/>
        </authorList>
    </citation>
    <scope>NUCLEOTIDE SEQUENCE [LARGE SCALE GENOMIC DNA]</scope>
</reference>
<feature type="transmembrane region" description="Helical" evidence="8">
    <location>
        <begin position="190"/>
        <end position="209"/>
    </location>
</feature>
<feature type="transmembrane region" description="Helical" evidence="8">
    <location>
        <begin position="387"/>
        <end position="406"/>
    </location>
</feature>
<evidence type="ECO:0000256" key="1">
    <source>
        <dbReference type="ARBA" id="ARBA00004651"/>
    </source>
</evidence>
<dbReference type="Proteomes" id="UP001642484">
    <property type="component" value="Unassembled WGS sequence"/>
</dbReference>
<comment type="caution">
    <text evidence="10">The sequence shown here is derived from an EMBL/GenBank/DDBJ whole genome shotgun (WGS) entry which is preliminary data.</text>
</comment>
<evidence type="ECO:0000256" key="5">
    <source>
        <dbReference type="ARBA" id="ARBA00022847"/>
    </source>
</evidence>
<feature type="transmembrane region" description="Helical" evidence="8">
    <location>
        <begin position="291"/>
        <end position="314"/>
    </location>
</feature>
<dbReference type="PANTHER" id="PTHR43528:SF1">
    <property type="entry name" value="ALPHA-KETOGLUTARATE PERMEASE"/>
    <property type="match status" value="1"/>
</dbReference>
<evidence type="ECO:0000313" key="10">
    <source>
        <dbReference type="EMBL" id="CAK8996364.1"/>
    </source>
</evidence>
<keyword evidence="11" id="KW-1185">Reference proteome</keyword>
<feature type="transmembrane region" description="Helical" evidence="8">
    <location>
        <begin position="321"/>
        <end position="341"/>
    </location>
</feature>
<evidence type="ECO:0000256" key="2">
    <source>
        <dbReference type="ARBA" id="ARBA00022448"/>
    </source>
</evidence>
<feature type="transmembrane region" description="Helical" evidence="8">
    <location>
        <begin position="250"/>
        <end position="271"/>
    </location>
</feature>
<evidence type="ECO:0000256" key="7">
    <source>
        <dbReference type="ARBA" id="ARBA00023136"/>
    </source>
</evidence>
<feature type="domain" description="Major facilitator superfamily (MFS) profile" evidence="9">
    <location>
        <begin position="21"/>
        <end position="442"/>
    </location>
</feature>
<feature type="transmembrane region" description="Helical" evidence="8">
    <location>
        <begin position="347"/>
        <end position="375"/>
    </location>
</feature>
<evidence type="ECO:0000256" key="6">
    <source>
        <dbReference type="ARBA" id="ARBA00022989"/>
    </source>
</evidence>
<dbReference type="Gene3D" id="1.20.1250.20">
    <property type="entry name" value="MFS general substrate transporter like domains"/>
    <property type="match status" value="2"/>
</dbReference>
<sequence>MPKETIKPRNSWSGVWDVLLIYWALLLGNVLEWYEFAVFSFLEPYIQRHFFHDSAISTWLTFACTFIMRPVGGLALGLLGDLFGRKVSTFVSIFGMMLGTVGQGMLPTYQNGDVAGSIGVALLVLLRLLQGICTGGEIAAVSTYITEVGSKDSLARSIMLIGITCSMGFLFAQSMSYAMELIGEEKMRHWGWRLPFIVAVIPGSIATLGRRCMPESSQFLEGRARQACESEASESSGSTRGACKKMQNLLSMYWPTLLVGMGSAAAVSFLQYGGLVWCSVLLQKKGTNHSILLAAGITARISSMVWAPLVAWLADVQGIAWILFLGSCTMAFLGMPLYMVMVANHNSFAAVVGCYGLGYGLILSFVGVCNMLYLVELFPVEVRNAGVGLSYNFGFCCFGGFAPMIFEAAFQSYAWAPGCFLSLAGLITTTSVVTSLLLQRRGKMQLAHIRPEPYFSPCGCQQNSENLEDITL</sequence>
<keyword evidence="7 8" id="KW-0472">Membrane</keyword>
<feature type="transmembrane region" description="Helical" evidence="8">
    <location>
        <begin position="87"/>
        <end position="106"/>
    </location>
</feature>
<organism evidence="10 11">
    <name type="scientific">Durusdinium trenchii</name>
    <dbReference type="NCBI Taxonomy" id="1381693"/>
    <lineage>
        <taxon>Eukaryota</taxon>
        <taxon>Sar</taxon>
        <taxon>Alveolata</taxon>
        <taxon>Dinophyceae</taxon>
        <taxon>Suessiales</taxon>
        <taxon>Symbiodiniaceae</taxon>
        <taxon>Durusdinium</taxon>
    </lineage>
</organism>
<keyword evidence="2" id="KW-0813">Transport</keyword>
<feature type="transmembrane region" description="Helical" evidence="8">
    <location>
        <begin position="412"/>
        <end position="438"/>
    </location>
</feature>
<keyword evidence="4 8" id="KW-0812">Transmembrane</keyword>
<keyword evidence="6 8" id="KW-1133">Transmembrane helix</keyword>
<comment type="subcellular location">
    <subcellularLocation>
        <location evidence="1">Cell membrane</location>
        <topology evidence="1">Multi-pass membrane protein</topology>
    </subcellularLocation>
</comment>
<feature type="transmembrane region" description="Helical" evidence="8">
    <location>
        <begin position="54"/>
        <end position="80"/>
    </location>
</feature>
<dbReference type="InterPro" id="IPR051084">
    <property type="entry name" value="H+-coupled_symporters"/>
</dbReference>
<dbReference type="PROSITE" id="PS50850">
    <property type="entry name" value="MFS"/>
    <property type="match status" value="1"/>
</dbReference>
<evidence type="ECO:0000313" key="11">
    <source>
        <dbReference type="Proteomes" id="UP001642484"/>
    </source>
</evidence>
<name>A0ABP0I4K5_9DINO</name>
<evidence type="ECO:0000256" key="3">
    <source>
        <dbReference type="ARBA" id="ARBA00022475"/>
    </source>
</evidence>
<feature type="transmembrane region" description="Helical" evidence="8">
    <location>
        <begin position="157"/>
        <end position="178"/>
    </location>
</feature>
<proteinExistence type="predicted"/>
<dbReference type="InterPro" id="IPR020846">
    <property type="entry name" value="MFS_dom"/>
</dbReference>
<dbReference type="SUPFAM" id="SSF103473">
    <property type="entry name" value="MFS general substrate transporter"/>
    <property type="match status" value="1"/>
</dbReference>
<keyword evidence="3" id="KW-1003">Cell membrane</keyword>
<dbReference type="EMBL" id="CAXAMN010001803">
    <property type="protein sequence ID" value="CAK8996364.1"/>
    <property type="molecule type" value="Genomic_DNA"/>
</dbReference>
<accession>A0ABP0I4K5</accession>
<protein>
    <recommendedName>
        <fullName evidence="9">Major facilitator superfamily (MFS) profile domain-containing protein</fullName>
    </recommendedName>
</protein>
<dbReference type="InterPro" id="IPR005828">
    <property type="entry name" value="MFS_sugar_transport-like"/>
</dbReference>
<evidence type="ECO:0000259" key="9">
    <source>
        <dbReference type="PROSITE" id="PS50850"/>
    </source>
</evidence>
<dbReference type="Pfam" id="PF00083">
    <property type="entry name" value="Sugar_tr"/>
    <property type="match status" value="1"/>
</dbReference>
<dbReference type="InterPro" id="IPR036259">
    <property type="entry name" value="MFS_trans_sf"/>
</dbReference>